<protein>
    <submittedName>
        <fullName evidence="1">Uncharacterized protein</fullName>
    </submittedName>
</protein>
<gene>
    <name evidence="1" type="ORF">AMECASPLE_030833</name>
</gene>
<reference evidence="1 2" key="1">
    <citation type="submission" date="2021-06" db="EMBL/GenBank/DDBJ databases">
        <authorList>
            <person name="Palmer J.M."/>
        </authorList>
    </citation>
    <scope>NUCLEOTIDE SEQUENCE [LARGE SCALE GENOMIC DNA]</scope>
    <source>
        <strain evidence="1 2">AS_MEX2019</strain>
        <tissue evidence="1">Muscle</tissue>
    </source>
</reference>
<evidence type="ECO:0000313" key="1">
    <source>
        <dbReference type="EMBL" id="MEQ2297058.1"/>
    </source>
</evidence>
<organism evidence="1 2">
    <name type="scientific">Ameca splendens</name>
    <dbReference type="NCBI Taxonomy" id="208324"/>
    <lineage>
        <taxon>Eukaryota</taxon>
        <taxon>Metazoa</taxon>
        <taxon>Chordata</taxon>
        <taxon>Craniata</taxon>
        <taxon>Vertebrata</taxon>
        <taxon>Euteleostomi</taxon>
        <taxon>Actinopterygii</taxon>
        <taxon>Neopterygii</taxon>
        <taxon>Teleostei</taxon>
        <taxon>Neoteleostei</taxon>
        <taxon>Acanthomorphata</taxon>
        <taxon>Ovalentaria</taxon>
        <taxon>Atherinomorphae</taxon>
        <taxon>Cyprinodontiformes</taxon>
        <taxon>Goodeidae</taxon>
        <taxon>Ameca</taxon>
    </lineage>
</organism>
<name>A0ABV0YT52_9TELE</name>
<dbReference type="Proteomes" id="UP001469553">
    <property type="component" value="Unassembled WGS sequence"/>
</dbReference>
<dbReference type="EMBL" id="JAHRIP010041359">
    <property type="protein sequence ID" value="MEQ2297058.1"/>
    <property type="molecule type" value="Genomic_DNA"/>
</dbReference>
<sequence length="111" mass="12198">MQYTSAFVWVLGEPSVKALPFMLLCVFVFLSDSKQNGDANVALSDEEGCSLTQPLSPSEKWSLRCSRGRSKNKEGTCFLQTSGDPNIHVEGFKDILTTTGNYTQPEVTTLT</sequence>
<comment type="caution">
    <text evidence="1">The sequence shown here is derived from an EMBL/GenBank/DDBJ whole genome shotgun (WGS) entry which is preliminary data.</text>
</comment>
<proteinExistence type="predicted"/>
<evidence type="ECO:0000313" key="2">
    <source>
        <dbReference type="Proteomes" id="UP001469553"/>
    </source>
</evidence>
<keyword evidence="2" id="KW-1185">Reference proteome</keyword>
<accession>A0ABV0YT52</accession>